<feature type="transmembrane region" description="Helical" evidence="1">
    <location>
        <begin position="7"/>
        <end position="27"/>
    </location>
</feature>
<evidence type="ECO:0000256" key="1">
    <source>
        <dbReference type="SAM" id="Phobius"/>
    </source>
</evidence>
<sequence>MRGDTGFAFVQSLVMFGLVVYLALFIYRHQIIVQAGNRFKFSVRTQISFLAILLIPYLALGPVFHVRLKQCAVLQQRRYRAKWERSVIKRIDCFPLDHYFYLLWGFDGHFAWIFIFIVAQISRHSFILLRELQMISPATQQLHRILTKSLIFQALTPVVFVIIPVSVAVFTQLPFINYHPSAMKDWVITPFDVVVVAISFHSTAHSVVLISTTPAFR</sequence>
<dbReference type="PANTHER" id="PTHR22941">
    <property type="entry name" value="SERPENTINE RECEPTOR"/>
    <property type="match status" value="1"/>
</dbReference>
<gene>
    <name evidence="2" type="ORF">PENTCL1PPCAC_20286</name>
</gene>
<dbReference type="InterPro" id="IPR019429">
    <property type="entry name" value="7TM_GPCR_serpentine_rcpt_Sri"/>
</dbReference>
<dbReference type="Proteomes" id="UP001432027">
    <property type="component" value="Unassembled WGS sequence"/>
</dbReference>
<protein>
    <recommendedName>
        <fullName evidence="4">G protein-coupled receptor</fullName>
    </recommendedName>
</protein>
<name>A0AAV5TV12_9BILA</name>
<keyword evidence="1" id="KW-1133">Transmembrane helix</keyword>
<accession>A0AAV5TV12</accession>
<dbReference type="EMBL" id="BTSX01000005">
    <property type="protein sequence ID" value="GMS98111.1"/>
    <property type="molecule type" value="Genomic_DNA"/>
</dbReference>
<comment type="caution">
    <text evidence="2">The sequence shown here is derived from an EMBL/GenBank/DDBJ whole genome shotgun (WGS) entry which is preliminary data.</text>
</comment>
<reference evidence="2" key="1">
    <citation type="submission" date="2023-10" db="EMBL/GenBank/DDBJ databases">
        <title>Genome assembly of Pristionchus species.</title>
        <authorList>
            <person name="Yoshida K."/>
            <person name="Sommer R.J."/>
        </authorList>
    </citation>
    <scope>NUCLEOTIDE SEQUENCE</scope>
    <source>
        <strain evidence="2">RS0144</strain>
    </source>
</reference>
<keyword evidence="3" id="KW-1185">Reference proteome</keyword>
<keyword evidence="1" id="KW-0472">Membrane</keyword>
<evidence type="ECO:0000313" key="3">
    <source>
        <dbReference type="Proteomes" id="UP001432027"/>
    </source>
</evidence>
<feature type="non-terminal residue" evidence="2">
    <location>
        <position position="217"/>
    </location>
</feature>
<evidence type="ECO:0008006" key="4">
    <source>
        <dbReference type="Google" id="ProtNLM"/>
    </source>
</evidence>
<proteinExistence type="predicted"/>
<organism evidence="2 3">
    <name type="scientific">Pristionchus entomophagus</name>
    <dbReference type="NCBI Taxonomy" id="358040"/>
    <lineage>
        <taxon>Eukaryota</taxon>
        <taxon>Metazoa</taxon>
        <taxon>Ecdysozoa</taxon>
        <taxon>Nematoda</taxon>
        <taxon>Chromadorea</taxon>
        <taxon>Rhabditida</taxon>
        <taxon>Rhabditina</taxon>
        <taxon>Diplogasteromorpha</taxon>
        <taxon>Diplogasteroidea</taxon>
        <taxon>Neodiplogasteridae</taxon>
        <taxon>Pristionchus</taxon>
    </lineage>
</organism>
<dbReference type="PANTHER" id="PTHR22941:SF26">
    <property type="entry name" value="SERPENTINE RECEPTOR, CLASS H"/>
    <property type="match status" value="1"/>
</dbReference>
<evidence type="ECO:0000313" key="2">
    <source>
        <dbReference type="EMBL" id="GMS98111.1"/>
    </source>
</evidence>
<dbReference type="Pfam" id="PF10327">
    <property type="entry name" value="7TM_GPCR_Sri"/>
    <property type="match status" value="1"/>
</dbReference>
<keyword evidence="1" id="KW-0812">Transmembrane</keyword>
<feature type="transmembrane region" description="Helical" evidence="1">
    <location>
        <begin position="110"/>
        <end position="129"/>
    </location>
</feature>
<feature type="transmembrane region" description="Helical" evidence="1">
    <location>
        <begin position="47"/>
        <end position="66"/>
    </location>
</feature>
<feature type="transmembrane region" description="Helical" evidence="1">
    <location>
        <begin position="193"/>
        <end position="216"/>
    </location>
</feature>
<feature type="transmembrane region" description="Helical" evidence="1">
    <location>
        <begin position="150"/>
        <end position="173"/>
    </location>
</feature>
<dbReference type="AlphaFoldDB" id="A0AAV5TV12"/>
<dbReference type="InterPro" id="IPR053220">
    <property type="entry name" value="Nematode_rcpt-like_serp_H"/>
</dbReference>